<name>I4DB44_DESAJ</name>
<dbReference type="HOGENOM" id="CLU_194269_2_0_9"/>
<evidence type="ECO:0000313" key="2">
    <source>
        <dbReference type="EMBL" id="AFM43018.1"/>
    </source>
</evidence>
<dbReference type="Proteomes" id="UP000002892">
    <property type="component" value="Chromosome"/>
</dbReference>
<keyword evidence="1" id="KW-1133">Transmembrane helix</keyword>
<dbReference type="STRING" id="646529.Desaci_4156"/>
<gene>
    <name evidence="2" type="ordered locus">Desaci_4156</name>
</gene>
<reference evidence="2 3" key="1">
    <citation type="journal article" date="2012" name="J. Bacteriol.">
        <title>Complete genome sequences of Desulfosporosinus orientis DSM765T, Desulfosporosinus youngiae DSM17734T, Desulfosporosinus meridiei DSM13257T, and Desulfosporosinus acidiphilus DSM22704T.</title>
        <authorList>
            <person name="Pester M."/>
            <person name="Brambilla E."/>
            <person name="Alazard D."/>
            <person name="Rattei T."/>
            <person name="Weinmaier T."/>
            <person name="Han J."/>
            <person name="Lucas S."/>
            <person name="Lapidus A."/>
            <person name="Cheng J.F."/>
            <person name="Goodwin L."/>
            <person name="Pitluck S."/>
            <person name="Peters L."/>
            <person name="Ovchinnikova G."/>
            <person name="Teshima H."/>
            <person name="Detter J.C."/>
            <person name="Han C.S."/>
            <person name="Tapia R."/>
            <person name="Land M.L."/>
            <person name="Hauser L."/>
            <person name="Kyrpides N.C."/>
            <person name="Ivanova N.N."/>
            <person name="Pagani I."/>
            <person name="Huntmann M."/>
            <person name="Wei C.L."/>
            <person name="Davenport K.W."/>
            <person name="Daligault H."/>
            <person name="Chain P.S."/>
            <person name="Chen A."/>
            <person name="Mavromatis K."/>
            <person name="Markowitz V."/>
            <person name="Szeto E."/>
            <person name="Mikhailova N."/>
            <person name="Pati A."/>
            <person name="Wagner M."/>
            <person name="Woyke T."/>
            <person name="Ollivier B."/>
            <person name="Klenk H.P."/>
            <person name="Spring S."/>
            <person name="Loy A."/>
        </authorList>
    </citation>
    <scope>NUCLEOTIDE SEQUENCE [LARGE SCALE GENOMIC DNA]</scope>
    <source>
        <strain evidence="3">DSM 22704 / JCM 16185 / SJ4</strain>
    </source>
</reference>
<proteinExistence type="predicted"/>
<dbReference type="RefSeq" id="WP_014829004.1">
    <property type="nucleotide sequence ID" value="NC_018068.1"/>
</dbReference>
<dbReference type="AlphaFoldDB" id="I4DB44"/>
<dbReference type="KEGG" id="dai:Desaci_4156"/>
<keyword evidence="3" id="KW-1185">Reference proteome</keyword>
<evidence type="ECO:0000313" key="3">
    <source>
        <dbReference type="Proteomes" id="UP000002892"/>
    </source>
</evidence>
<sequence length="73" mass="8426">MIFILILVFIGIALVEVPGLIRKKYWRELIVFSTFLSFSFIVALLQTIGVKLPNPMRGIDYLIKDILHLSYSQ</sequence>
<dbReference type="eggNOG" id="ENOG50339SC">
    <property type="taxonomic scope" value="Bacteria"/>
</dbReference>
<feature type="transmembrane region" description="Helical" evidence="1">
    <location>
        <begin position="29"/>
        <end position="48"/>
    </location>
</feature>
<keyword evidence="1" id="KW-0472">Membrane</keyword>
<dbReference type="EMBL" id="CP003639">
    <property type="protein sequence ID" value="AFM43018.1"/>
    <property type="molecule type" value="Genomic_DNA"/>
</dbReference>
<dbReference type="OrthoDB" id="2112909at2"/>
<accession>I4DB44</accession>
<protein>
    <submittedName>
        <fullName evidence="2">Uncharacterized protein</fullName>
    </submittedName>
</protein>
<evidence type="ECO:0000256" key="1">
    <source>
        <dbReference type="SAM" id="Phobius"/>
    </source>
</evidence>
<keyword evidence="1" id="KW-0812">Transmembrane</keyword>
<organism evidence="2 3">
    <name type="scientific">Desulfosporosinus acidiphilus (strain DSM 22704 / JCM 16185 / SJ4)</name>
    <dbReference type="NCBI Taxonomy" id="646529"/>
    <lineage>
        <taxon>Bacteria</taxon>
        <taxon>Bacillati</taxon>
        <taxon>Bacillota</taxon>
        <taxon>Clostridia</taxon>
        <taxon>Eubacteriales</taxon>
        <taxon>Desulfitobacteriaceae</taxon>
        <taxon>Desulfosporosinus</taxon>
    </lineage>
</organism>